<evidence type="ECO:0000256" key="2">
    <source>
        <dbReference type="SAM" id="Phobius"/>
    </source>
</evidence>
<accession>A0A426XWW2</accession>
<dbReference type="AlphaFoldDB" id="A0A426XWW2"/>
<dbReference type="InterPro" id="IPR029058">
    <property type="entry name" value="AB_hydrolase_fold"/>
</dbReference>
<evidence type="ECO:0000313" key="4">
    <source>
        <dbReference type="Proteomes" id="UP000287651"/>
    </source>
</evidence>
<protein>
    <submittedName>
        <fullName evidence="3">Uncharacterized protein</fullName>
    </submittedName>
</protein>
<gene>
    <name evidence="3" type="ORF">B296_00050188</name>
</gene>
<dbReference type="Pfam" id="PF00450">
    <property type="entry name" value="Peptidase_S10"/>
    <property type="match status" value="1"/>
</dbReference>
<sequence length="265" mass="28703">MPAPNYPLPGTASSPSPGKMAAFFFALLLFFGVSGAALMVNEEIGLPGDASFPAPQAERLIRALNLVPKEICADVGSAAAASGRLVEKRVRFPGLSGGGPSVEELGHHAGYYRLPHSHAASELALFYENGPFSVTEHMSLAWNDFGWDKQCEGKLCYDFSNMEKFLNQQSVRDALGVGDIDFVSCSPTVSEAMMKDWMRNLEVGIPALLEDGIKLLVYAGEYDLICNWLGHMVPMDQPKAALEMLRKWTHGELAASSKPVLHGAM</sequence>
<keyword evidence="2" id="KW-1133">Transmembrane helix</keyword>
<organism evidence="3 4">
    <name type="scientific">Ensete ventricosum</name>
    <name type="common">Abyssinian banana</name>
    <name type="synonym">Musa ensete</name>
    <dbReference type="NCBI Taxonomy" id="4639"/>
    <lineage>
        <taxon>Eukaryota</taxon>
        <taxon>Viridiplantae</taxon>
        <taxon>Streptophyta</taxon>
        <taxon>Embryophyta</taxon>
        <taxon>Tracheophyta</taxon>
        <taxon>Spermatophyta</taxon>
        <taxon>Magnoliopsida</taxon>
        <taxon>Liliopsida</taxon>
        <taxon>Zingiberales</taxon>
        <taxon>Musaceae</taxon>
        <taxon>Ensete</taxon>
    </lineage>
</organism>
<comment type="similarity">
    <text evidence="1">Belongs to the peptidase S10 family.</text>
</comment>
<dbReference type="GO" id="GO:0006508">
    <property type="term" value="P:proteolysis"/>
    <property type="evidence" value="ECO:0007669"/>
    <property type="project" value="InterPro"/>
</dbReference>
<comment type="caution">
    <text evidence="3">The sequence shown here is derived from an EMBL/GenBank/DDBJ whole genome shotgun (WGS) entry which is preliminary data.</text>
</comment>
<keyword evidence="2" id="KW-0812">Transmembrane</keyword>
<evidence type="ECO:0000313" key="3">
    <source>
        <dbReference type="EMBL" id="RRT44048.1"/>
    </source>
</evidence>
<evidence type="ECO:0000256" key="1">
    <source>
        <dbReference type="ARBA" id="ARBA00009431"/>
    </source>
</evidence>
<dbReference type="Proteomes" id="UP000287651">
    <property type="component" value="Unassembled WGS sequence"/>
</dbReference>
<proteinExistence type="inferred from homology"/>
<dbReference type="InterPro" id="IPR001563">
    <property type="entry name" value="Peptidase_S10"/>
</dbReference>
<dbReference type="Gene3D" id="3.40.50.1820">
    <property type="entry name" value="alpha/beta hydrolase"/>
    <property type="match status" value="1"/>
</dbReference>
<feature type="transmembrane region" description="Helical" evidence="2">
    <location>
        <begin position="20"/>
        <end position="40"/>
    </location>
</feature>
<name>A0A426XWW2_ENSVE</name>
<reference evidence="3 4" key="1">
    <citation type="journal article" date="2014" name="Agronomy (Basel)">
        <title>A Draft Genome Sequence for Ensete ventricosum, the Drought-Tolerant Tree Against Hunger.</title>
        <authorList>
            <person name="Harrison J."/>
            <person name="Moore K.A."/>
            <person name="Paszkiewicz K."/>
            <person name="Jones T."/>
            <person name="Grant M."/>
            <person name="Ambacheew D."/>
            <person name="Muzemil S."/>
            <person name="Studholme D.J."/>
        </authorList>
    </citation>
    <scope>NUCLEOTIDE SEQUENCE [LARGE SCALE GENOMIC DNA]</scope>
</reference>
<keyword evidence="2" id="KW-0472">Membrane</keyword>
<dbReference type="EMBL" id="AMZH03016734">
    <property type="protein sequence ID" value="RRT44048.1"/>
    <property type="molecule type" value="Genomic_DNA"/>
</dbReference>
<dbReference type="GO" id="GO:0004185">
    <property type="term" value="F:serine-type carboxypeptidase activity"/>
    <property type="evidence" value="ECO:0007669"/>
    <property type="project" value="InterPro"/>
</dbReference>
<dbReference type="Gene3D" id="3.40.50.12670">
    <property type="match status" value="1"/>
</dbReference>
<dbReference type="SUPFAM" id="SSF53474">
    <property type="entry name" value="alpha/beta-Hydrolases"/>
    <property type="match status" value="1"/>
</dbReference>